<evidence type="ECO:0000256" key="1">
    <source>
        <dbReference type="ARBA" id="ARBA00022801"/>
    </source>
</evidence>
<gene>
    <name evidence="4" type="ORF">J2S04_000493</name>
</gene>
<dbReference type="SUPFAM" id="SSF82171">
    <property type="entry name" value="DPP6 N-terminal domain-like"/>
    <property type="match status" value="1"/>
</dbReference>
<dbReference type="PANTHER" id="PTHR42776:SF27">
    <property type="entry name" value="DIPEPTIDYL PEPTIDASE FAMILY MEMBER 6"/>
    <property type="match status" value="1"/>
</dbReference>
<evidence type="ECO:0000313" key="4">
    <source>
        <dbReference type="EMBL" id="MDP9727566.1"/>
    </source>
</evidence>
<dbReference type="InterPro" id="IPR029058">
    <property type="entry name" value="AB_hydrolase_fold"/>
</dbReference>
<protein>
    <submittedName>
        <fullName evidence="4">Acylaminoacyl-peptidase</fullName>
        <ecNumber evidence="4">3.4.19.1</ecNumber>
    </submittedName>
</protein>
<dbReference type="InterPro" id="IPR002469">
    <property type="entry name" value="Peptidase_S9B_N"/>
</dbReference>
<keyword evidence="5" id="KW-1185">Reference proteome</keyword>
<evidence type="ECO:0000313" key="5">
    <source>
        <dbReference type="Proteomes" id="UP001229209"/>
    </source>
</evidence>
<proteinExistence type="predicted"/>
<dbReference type="Pfam" id="PF00930">
    <property type="entry name" value="DPPIV_N"/>
    <property type="match status" value="1"/>
</dbReference>
<dbReference type="Gene3D" id="3.40.50.1820">
    <property type="entry name" value="alpha/beta hydrolase"/>
    <property type="match status" value="1"/>
</dbReference>
<feature type="domain" description="Dipeptidylpeptidase IV N-terminal" evidence="3">
    <location>
        <begin position="162"/>
        <end position="267"/>
    </location>
</feature>
<keyword evidence="1 4" id="KW-0378">Hydrolase</keyword>
<accession>A0ABT9LTP4</accession>
<dbReference type="Gene3D" id="2.120.10.30">
    <property type="entry name" value="TolB, C-terminal domain"/>
    <property type="match status" value="2"/>
</dbReference>
<dbReference type="InterPro" id="IPR001375">
    <property type="entry name" value="Peptidase_S9_cat"/>
</dbReference>
<dbReference type="GO" id="GO:0008242">
    <property type="term" value="F:omega peptidase activity"/>
    <property type="evidence" value="ECO:0007669"/>
    <property type="project" value="UniProtKB-EC"/>
</dbReference>
<name>A0ABT9LTP4_9BACL</name>
<sequence length="700" mass="80385">MVEHTRVEISDLFRLQVVKRPIFSPQMNWIVFEQTRPDVDKDENITHLYAYHRSTHTIKQWTQLGRSNSRAVFAPDESKLYFLSDRNGTTQVWCMPLNGGESYRMTRFLRGISDIQLDAQGEWMYGLVDVPEGGEIEIWPEELKDTEVKDWILEQQKSWSAHSKRFRRLYYKADGRGILTPVFRQLVRIHLQSSTVEVMTEGSYDVSSYALSLKNNAVYLASNRRSDAEISLWRDLYELSLSERKLTLLSQEWDVHSLSVSPDETALAVLAHGKEYGNATFERLYRFDLKTRQWTSLMQNWQEATGNHNMSDLRAGVSLPPPLWSEDGRWVYLLVTRQAMTELVRVDAQTGELQRMVGGRRDLYGFDVKAGRAVYVYTDVKTPCYLAECQLGQGLPAWPVRQETDSMDEGETNSFPNDEQQVYYPNAWATSMNWVDVQPFWYSAADGWRLQGFVMLPHHSDKMVDGKVPVILEVHGGPQAAYSYSFFHEFQYLVSQGYALVFVNPRGSVGYGQKFADAVQGDYGGQDMQDILAGLEMALRQHDVLDDKRIAITGGSYGGFMTNWMIAHDHRFFAAVSQRSISNFVSFYGVSDIGPFFTESELKGDVTDNVETLWRQSPLAYAAQVRTPLLLIHSELDMRCPIEQAEQFYTILKRLGREVELLRIPEANHDLSRSGKPSLRKERLEAILEFIDRHLPVVAE</sequence>
<dbReference type="RefSeq" id="WP_306953071.1">
    <property type="nucleotide sequence ID" value="NZ_JAURUO010000002.1"/>
</dbReference>
<organism evidence="4 5">
    <name type="scientific">Alicyclobacillus tolerans</name>
    <dbReference type="NCBI Taxonomy" id="90970"/>
    <lineage>
        <taxon>Bacteria</taxon>
        <taxon>Bacillati</taxon>
        <taxon>Bacillota</taxon>
        <taxon>Bacilli</taxon>
        <taxon>Bacillales</taxon>
        <taxon>Alicyclobacillaceae</taxon>
        <taxon>Alicyclobacillus</taxon>
    </lineage>
</organism>
<comment type="caution">
    <text evidence="4">The sequence shown here is derived from an EMBL/GenBank/DDBJ whole genome shotgun (WGS) entry which is preliminary data.</text>
</comment>
<dbReference type="SUPFAM" id="SSF53474">
    <property type="entry name" value="alpha/beta-Hydrolases"/>
    <property type="match status" value="1"/>
</dbReference>
<dbReference type="Pfam" id="PF00326">
    <property type="entry name" value="Peptidase_S9"/>
    <property type="match status" value="1"/>
</dbReference>
<feature type="domain" description="Peptidase S9 prolyl oligopeptidase catalytic" evidence="2">
    <location>
        <begin position="485"/>
        <end position="695"/>
    </location>
</feature>
<dbReference type="EC" id="3.4.19.1" evidence="4"/>
<dbReference type="PANTHER" id="PTHR42776">
    <property type="entry name" value="SERINE PEPTIDASE S9 FAMILY MEMBER"/>
    <property type="match status" value="1"/>
</dbReference>
<dbReference type="InterPro" id="IPR011042">
    <property type="entry name" value="6-blade_b-propeller_TolB-like"/>
</dbReference>
<evidence type="ECO:0000259" key="2">
    <source>
        <dbReference type="Pfam" id="PF00326"/>
    </source>
</evidence>
<dbReference type="Proteomes" id="UP001229209">
    <property type="component" value="Unassembled WGS sequence"/>
</dbReference>
<dbReference type="EMBL" id="JAURUO010000002">
    <property type="protein sequence ID" value="MDP9727566.1"/>
    <property type="molecule type" value="Genomic_DNA"/>
</dbReference>
<reference evidence="4 5" key="1">
    <citation type="submission" date="2023-07" db="EMBL/GenBank/DDBJ databases">
        <title>Genomic Encyclopedia of Type Strains, Phase IV (KMG-IV): sequencing the most valuable type-strain genomes for metagenomic binning, comparative biology and taxonomic classification.</title>
        <authorList>
            <person name="Goeker M."/>
        </authorList>
    </citation>
    <scope>NUCLEOTIDE SEQUENCE [LARGE SCALE GENOMIC DNA]</scope>
    <source>
        <strain evidence="4 5">DSM 25924</strain>
    </source>
</reference>
<evidence type="ECO:0000259" key="3">
    <source>
        <dbReference type="Pfam" id="PF00930"/>
    </source>
</evidence>